<reference evidence="2" key="1">
    <citation type="submission" date="2023-10" db="EMBL/GenBank/DDBJ databases">
        <authorList>
            <person name="Chen Y."/>
            <person name="Shah S."/>
            <person name="Dougan E. K."/>
            <person name="Thang M."/>
            <person name="Chan C."/>
        </authorList>
    </citation>
    <scope>NUCLEOTIDE SEQUENCE [LARGE SCALE GENOMIC DNA]</scope>
</reference>
<evidence type="ECO:0000313" key="2">
    <source>
        <dbReference type="EMBL" id="CAK0866962.1"/>
    </source>
</evidence>
<comment type="caution">
    <text evidence="2">The sequence shown here is derived from an EMBL/GenBank/DDBJ whole genome shotgun (WGS) entry which is preliminary data.</text>
</comment>
<protein>
    <recommendedName>
        <fullName evidence="1">Methyltransferase FkbM domain-containing protein</fullName>
    </recommendedName>
</protein>
<dbReference type="Pfam" id="PF05050">
    <property type="entry name" value="Methyltransf_21"/>
    <property type="match status" value="1"/>
</dbReference>
<dbReference type="InterPro" id="IPR006342">
    <property type="entry name" value="FkbM_mtfrase"/>
</dbReference>
<dbReference type="NCBIfam" id="TIGR01444">
    <property type="entry name" value="fkbM_fam"/>
    <property type="match status" value="1"/>
</dbReference>
<evidence type="ECO:0000313" key="3">
    <source>
        <dbReference type="Proteomes" id="UP001189429"/>
    </source>
</evidence>
<proteinExistence type="predicted"/>
<dbReference type="Proteomes" id="UP001189429">
    <property type="component" value="Unassembled WGS sequence"/>
</dbReference>
<dbReference type="InterPro" id="IPR052514">
    <property type="entry name" value="SAM-dependent_MTase"/>
</dbReference>
<accession>A0ABN9V2L7</accession>
<name>A0ABN9V2L7_9DINO</name>
<dbReference type="EMBL" id="CAUYUJ010016593">
    <property type="protein sequence ID" value="CAK0866962.1"/>
    <property type="molecule type" value="Genomic_DNA"/>
</dbReference>
<dbReference type="Gene3D" id="3.40.50.150">
    <property type="entry name" value="Vaccinia Virus protein VP39"/>
    <property type="match status" value="1"/>
</dbReference>
<sequence length="283" mass="31281">MRHTELLAREAGQTRPAALTGLHVPTVVAPTQSEDLHWRPRLVALADFVLPIWDMVVSNRVRLFGSYDHQELDILLRLTSPGDTFVDIGANVGAVTVPLAAHVGQEGTVYSFEPFRQVFQYLNANVAVNGLANVHTFQYALSDASKAPRTIRAPAPTLLAGQNAGMYGVFQGASTEPNQQTSKTRERLEDVNVRTLDSFQLPRVDVIKIDVEGHAARVLEGAAETLLAHRPILWFEEGGSEPPEAVANPGLRYWCTKLDDTPEQQFLCYPRERHAEVQARLNA</sequence>
<dbReference type="PANTHER" id="PTHR34203">
    <property type="entry name" value="METHYLTRANSFERASE, FKBM FAMILY PROTEIN"/>
    <property type="match status" value="1"/>
</dbReference>
<feature type="domain" description="Methyltransferase FkbM" evidence="1">
    <location>
        <begin position="87"/>
        <end position="240"/>
    </location>
</feature>
<organism evidence="2 3">
    <name type="scientific">Prorocentrum cordatum</name>
    <dbReference type="NCBI Taxonomy" id="2364126"/>
    <lineage>
        <taxon>Eukaryota</taxon>
        <taxon>Sar</taxon>
        <taxon>Alveolata</taxon>
        <taxon>Dinophyceae</taxon>
        <taxon>Prorocentrales</taxon>
        <taxon>Prorocentraceae</taxon>
        <taxon>Prorocentrum</taxon>
    </lineage>
</organism>
<dbReference type="SUPFAM" id="SSF53335">
    <property type="entry name" value="S-adenosyl-L-methionine-dependent methyltransferases"/>
    <property type="match status" value="1"/>
</dbReference>
<evidence type="ECO:0000259" key="1">
    <source>
        <dbReference type="Pfam" id="PF05050"/>
    </source>
</evidence>
<dbReference type="InterPro" id="IPR029063">
    <property type="entry name" value="SAM-dependent_MTases_sf"/>
</dbReference>
<keyword evidence="3" id="KW-1185">Reference proteome</keyword>
<dbReference type="PANTHER" id="PTHR34203:SF15">
    <property type="entry name" value="SLL1173 PROTEIN"/>
    <property type="match status" value="1"/>
</dbReference>
<gene>
    <name evidence="2" type="ORF">PCOR1329_LOCUS54002</name>
</gene>